<evidence type="ECO:0000256" key="1">
    <source>
        <dbReference type="SAM" id="Phobius"/>
    </source>
</evidence>
<keyword evidence="1" id="KW-0812">Transmembrane</keyword>
<proteinExistence type="predicted"/>
<keyword evidence="1" id="KW-1133">Transmembrane helix</keyword>
<organism evidence="2">
    <name type="scientific">Arundo donax</name>
    <name type="common">Giant reed</name>
    <name type="synonym">Donax arundinaceus</name>
    <dbReference type="NCBI Taxonomy" id="35708"/>
    <lineage>
        <taxon>Eukaryota</taxon>
        <taxon>Viridiplantae</taxon>
        <taxon>Streptophyta</taxon>
        <taxon>Embryophyta</taxon>
        <taxon>Tracheophyta</taxon>
        <taxon>Spermatophyta</taxon>
        <taxon>Magnoliopsida</taxon>
        <taxon>Liliopsida</taxon>
        <taxon>Poales</taxon>
        <taxon>Poaceae</taxon>
        <taxon>PACMAD clade</taxon>
        <taxon>Arundinoideae</taxon>
        <taxon>Arundineae</taxon>
        <taxon>Arundo</taxon>
    </lineage>
</organism>
<reference evidence="2" key="2">
    <citation type="journal article" date="2015" name="Data Brief">
        <title>Shoot transcriptome of the giant reed, Arundo donax.</title>
        <authorList>
            <person name="Barrero R.A."/>
            <person name="Guerrero F.D."/>
            <person name="Moolhuijzen P."/>
            <person name="Goolsby J.A."/>
            <person name="Tidwell J."/>
            <person name="Bellgard S.E."/>
            <person name="Bellgard M.I."/>
        </authorList>
    </citation>
    <scope>NUCLEOTIDE SEQUENCE</scope>
    <source>
        <tissue evidence="2">Shoot tissue taken approximately 20 cm above the soil surface</tissue>
    </source>
</reference>
<protein>
    <submittedName>
        <fullName evidence="2">Uncharacterized protein</fullName>
    </submittedName>
</protein>
<dbReference type="EMBL" id="GBRH01165451">
    <property type="protein sequence ID" value="JAE32445.1"/>
    <property type="molecule type" value="Transcribed_RNA"/>
</dbReference>
<name>A0A0A9H5F0_ARUDO</name>
<dbReference type="AlphaFoldDB" id="A0A0A9H5F0"/>
<feature type="transmembrane region" description="Helical" evidence="1">
    <location>
        <begin position="7"/>
        <end position="23"/>
    </location>
</feature>
<evidence type="ECO:0000313" key="2">
    <source>
        <dbReference type="EMBL" id="JAE32445.1"/>
    </source>
</evidence>
<reference evidence="2" key="1">
    <citation type="submission" date="2014-09" db="EMBL/GenBank/DDBJ databases">
        <authorList>
            <person name="Magalhaes I.L.F."/>
            <person name="Oliveira U."/>
            <person name="Santos F.R."/>
            <person name="Vidigal T.H.D.A."/>
            <person name="Brescovit A.D."/>
            <person name="Santos A.J."/>
        </authorList>
    </citation>
    <scope>NUCLEOTIDE SEQUENCE</scope>
    <source>
        <tissue evidence="2">Shoot tissue taken approximately 20 cm above the soil surface</tissue>
    </source>
</reference>
<sequence>MLVRKRSLLSVADAMMVLSIFIVCE</sequence>
<keyword evidence="1" id="KW-0472">Membrane</keyword>
<accession>A0A0A9H5F0</accession>